<evidence type="ECO:0000256" key="6">
    <source>
        <dbReference type="ARBA" id="ARBA00023136"/>
    </source>
</evidence>
<dbReference type="AlphaFoldDB" id="A0A8J6NIV9"/>
<dbReference type="InterPro" id="IPR011066">
    <property type="entry name" value="MscS_channel_C_sf"/>
</dbReference>
<dbReference type="InterPro" id="IPR006686">
    <property type="entry name" value="MscS_channel_CS"/>
</dbReference>
<evidence type="ECO:0000313" key="10">
    <source>
        <dbReference type="EMBL" id="MBC8335180.1"/>
    </source>
</evidence>
<dbReference type="Proteomes" id="UP000614469">
    <property type="component" value="Unassembled WGS sequence"/>
</dbReference>
<evidence type="ECO:0000256" key="4">
    <source>
        <dbReference type="ARBA" id="ARBA00022692"/>
    </source>
</evidence>
<reference evidence="10 11" key="1">
    <citation type="submission" date="2020-08" db="EMBL/GenBank/DDBJ databases">
        <title>Bridging the membrane lipid divide: bacteria of the FCB group superphylum have the potential to synthesize archaeal ether lipids.</title>
        <authorList>
            <person name="Villanueva L."/>
            <person name="Von Meijenfeldt F.A.B."/>
            <person name="Westbye A.B."/>
            <person name="Yadav S."/>
            <person name="Hopmans E.C."/>
            <person name="Dutilh B.E."/>
            <person name="Sinninghe Damste J.S."/>
        </authorList>
    </citation>
    <scope>NUCLEOTIDE SEQUENCE [LARGE SCALE GENOMIC DNA]</scope>
    <source>
        <strain evidence="10">NIOZ-UU36</strain>
    </source>
</reference>
<sequence>MPTNYFDFIDSLPPIVPNIFTALLIFFGSLFLARFLRKLLSKMLKKRAVDFELSILLGQLLYWGIIAFGIITSLGRFFDVTAFIAGLGILGFTIGFAMQDIMQNFVAGIILLIQQPFNVGEDVEAAGYSGTVLTINIRTTEMRDFDGRIIIIPNAQILSNSITNFSQAKSLRVVLPIGISYDADHDKARQTILDAIADIPGLLKDPAPNIAFHTFGGSSIDLTIYFWIDTNLTDPKSAKNIAVTKIKTALDKKGIQIPFPIQTLYVQK</sequence>
<feature type="transmembrane region" description="Helical" evidence="7">
    <location>
        <begin position="48"/>
        <end position="71"/>
    </location>
</feature>
<accession>A0A8J6NIV9</accession>
<protein>
    <submittedName>
        <fullName evidence="10">Mechanosensitive ion channel</fullName>
    </submittedName>
</protein>
<dbReference type="GO" id="GO:0008381">
    <property type="term" value="F:mechanosensitive monoatomic ion channel activity"/>
    <property type="evidence" value="ECO:0007669"/>
    <property type="project" value="InterPro"/>
</dbReference>
<comment type="similarity">
    <text evidence="2">Belongs to the MscS (TC 1.A.23) family.</text>
</comment>
<dbReference type="SUPFAM" id="SSF82861">
    <property type="entry name" value="Mechanosensitive channel protein MscS (YggB), transmembrane region"/>
    <property type="match status" value="1"/>
</dbReference>
<evidence type="ECO:0000313" key="11">
    <source>
        <dbReference type="Proteomes" id="UP000614469"/>
    </source>
</evidence>
<dbReference type="SUPFAM" id="SSF82689">
    <property type="entry name" value="Mechanosensitive channel protein MscS (YggB), C-terminal domain"/>
    <property type="match status" value="1"/>
</dbReference>
<dbReference type="InterPro" id="IPR045275">
    <property type="entry name" value="MscS_archaea/bacteria_type"/>
</dbReference>
<dbReference type="Gene3D" id="1.10.287.1260">
    <property type="match status" value="1"/>
</dbReference>
<dbReference type="Pfam" id="PF00924">
    <property type="entry name" value="MS_channel_2nd"/>
    <property type="match status" value="1"/>
</dbReference>
<dbReference type="Gene3D" id="3.30.70.100">
    <property type="match status" value="1"/>
</dbReference>
<dbReference type="PROSITE" id="PS01246">
    <property type="entry name" value="UPF0003"/>
    <property type="match status" value="1"/>
</dbReference>
<organism evidence="10 11">
    <name type="scientific">Candidatus Desulfolinea nitratireducens</name>
    <dbReference type="NCBI Taxonomy" id="2841698"/>
    <lineage>
        <taxon>Bacteria</taxon>
        <taxon>Bacillati</taxon>
        <taxon>Chloroflexota</taxon>
        <taxon>Anaerolineae</taxon>
        <taxon>Anaerolineales</taxon>
        <taxon>Anaerolineales incertae sedis</taxon>
        <taxon>Candidatus Desulfolinea</taxon>
    </lineage>
</organism>
<evidence type="ECO:0000256" key="3">
    <source>
        <dbReference type="ARBA" id="ARBA00022475"/>
    </source>
</evidence>
<dbReference type="Gene3D" id="2.30.30.60">
    <property type="match status" value="1"/>
</dbReference>
<dbReference type="InterPro" id="IPR023408">
    <property type="entry name" value="MscS_beta-dom_sf"/>
</dbReference>
<dbReference type="GO" id="GO:0005886">
    <property type="term" value="C:plasma membrane"/>
    <property type="evidence" value="ECO:0007669"/>
    <property type="project" value="UniProtKB-SubCell"/>
</dbReference>
<gene>
    <name evidence="10" type="ORF">H8E29_07950</name>
</gene>
<feature type="transmembrane region" description="Helical" evidence="7">
    <location>
        <begin position="15"/>
        <end position="36"/>
    </location>
</feature>
<proteinExistence type="inferred from homology"/>
<comment type="caution">
    <text evidence="10">The sequence shown here is derived from an EMBL/GenBank/DDBJ whole genome shotgun (WGS) entry which is preliminary data.</text>
</comment>
<dbReference type="InterPro" id="IPR008910">
    <property type="entry name" value="MSC_TM_helix"/>
</dbReference>
<dbReference type="EMBL" id="JACNJN010000093">
    <property type="protein sequence ID" value="MBC8335180.1"/>
    <property type="molecule type" value="Genomic_DNA"/>
</dbReference>
<evidence type="ECO:0000256" key="1">
    <source>
        <dbReference type="ARBA" id="ARBA00004651"/>
    </source>
</evidence>
<name>A0A8J6NIV9_9CHLR</name>
<keyword evidence="5 7" id="KW-1133">Transmembrane helix</keyword>
<keyword evidence="4 7" id="KW-0812">Transmembrane</keyword>
<dbReference type="Pfam" id="PF21082">
    <property type="entry name" value="MS_channel_3rd"/>
    <property type="match status" value="1"/>
</dbReference>
<feature type="transmembrane region" description="Helical" evidence="7">
    <location>
        <begin position="77"/>
        <end position="97"/>
    </location>
</feature>
<dbReference type="InterPro" id="IPR010920">
    <property type="entry name" value="LSM_dom_sf"/>
</dbReference>
<dbReference type="Pfam" id="PF05552">
    <property type="entry name" value="MS_channel_1st_1"/>
    <property type="match status" value="1"/>
</dbReference>
<keyword evidence="3" id="KW-1003">Cell membrane</keyword>
<feature type="domain" description="Mechanosensitive ion channel MscS C-terminal" evidence="9">
    <location>
        <begin position="173"/>
        <end position="257"/>
    </location>
</feature>
<dbReference type="InterPro" id="IPR011014">
    <property type="entry name" value="MscS_channel_TM-2"/>
</dbReference>
<evidence type="ECO:0000256" key="7">
    <source>
        <dbReference type="SAM" id="Phobius"/>
    </source>
</evidence>
<dbReference type="SUPFAM" id="SSF50182">
    <property type="entry name" value="Sm-like ribonucleoproteins"/>
    <property type="match status" value="1"/>
</dbReference>
<evidence type="ECO:0000259" key="9">
    <source>
        <dbReference type="Pfam" id="PF21082"/>
    </source>
</evidence>
<dbReference type="PANTHER" id="PTHR30221:SF1">
    <property type="entry name" value="SMALL-CONDUCTANCE MECHANOSENSITIVE CHANNEL"/>
    <property type="match status" value="1"/>
</dbReference>
<evidence type="ECO:0000256" key="2">
    <source>
        <dbReference type="ARBA" id="ARBA00008017"/>
    </source>
</evidence>
<evidence type="ECO:0000256" key="5">
    <source>
        <dbReference type="ARBA" id="ARBA00022989"/>
    </source>
</evidence>
<evidence type="ECO:0000259" key="8">
    <source>
        <dbReference type="Pfam" id="PF00924"/>
    </source>
</evidence>
<comment type="subcellular location">
    <subcellularLocation>
        <location evidence="1">Cell membrane</location>
        <topology evidence="1">Multi-pass membrane protein</topology>
    </subcellularLocation>
</comment>
<dbReference type="PANTHER" id="PTHR30221">
    <property type="entry name" value="SMALL-CONDUCTANCE MECHANOSENSITIVE CHANNEL"/>
    <property type="match status" value="1"/>
</dbReference>
<dbReference type="InterPro" id="IPR049278">
    <property type="entry name" value="MS_channel_C"/>
</dbReference>
<keyword evidence="6 7" id="KW-0472">Membrane</keyword>
<feature type="domain" description="Mechanosensitive ion channel MscS" evidence="8">
    <location>
        <begin position="100"/>
        <end position="166"/>
    </location>
</feature>
<dbReference type="InterPro" id="IPR006685">
    <property type="entry name" value="MscS_channel_2nd"/>
</dbReference>